<organism evidence="2">
    <name type="scientific">Melanopsichium pennsylvanicum 4</name>
    <dbReference type="NCBI Taxonomy" id="1398559"/>
    <lineage>
        <taxon>Eukaryota</taxon>
        <taxon>Fungi</taxon>
        <taxon>Dikarya</taxon>
        <taxon>Basidiomycota</taxon>
        <taxon>Ustilaginomycotina</taxon>
        <taxon>Ustilaginomycetes</taxon>
        <taxon>Ustilaginales</taxon>
        <taxon>Ustilaginaceae</taxon>
        <taxon>Melanopsichium</taxon>
    </lineage>
</organism>
<protein>
    <recommendedName>
        <fullName evidence="3">AA1-like domain-containing protein</fullName>
    </recommendedName>
</protein>
<evidence type="ECO:0008006" key="3">
    <source>
        <dbReference type="Google" id="ProtNLM"/>
    </source>
</evidence>
<evidence type="ECO:0000256" key="1">
    <source>
        <dbReference type="SAM" id="SignalP"/>
    </source>
</evidence>
<feature type="chain" id="PRO_5001722813" description="AA1-like domain-containing protein" evidence="1">
    <location>
        <begin position="20"/>
        <end position="242"/>
    </location>
</feature>
<feature type="signal peptide" evidence="1">
    <location>
        <begin position="1"/>
        <end position="19"/>
    </location>
</feature>
<keyword evidence="1" id="KW-0732">Signal</keyword>
<accession>A0A077R0R7</accession>
<name>A0A077R0R7_9BASI</name>
<evidence type="ECO:0000313" key="2">
    <source>
        <dbReference type="EMBL" id="CDI56070.1"/>
    </source>
</evidence>
<dbReference type="EMBL" id="HG529675">
    <property type="protein sequence ID" value="CDI56070.1"/>
    <property type="molecule type" value="Genomic_DNA"/>
</dbReference>
<sequence>MKSTLTLSALFCAASAVVAFPTPSEPLFVSRMVKREVAHDASFPVASAATSTCGDYALQEPQRLQVRSYNDSTVCYLSVTPDASTSTQLLTALPSSSGEQGAYEFDFQTCNYQGFTQGFSRNSGGSLGAPLEFWGRVVTNVTTTDDVTQTKCLAATPAQEDEKTGTFNLEECNDTDTAQWFRLQEGTGGATVSYFPVKNETGYVYDGQTPTYFKVDLHPAEGNSVNSVRYSTDNSQQYVRFD</sequence>
<proteinExistence type="predicted"/>
<dbReference type="AlphaFoldDB" id="A0A077R0R7"/>
<reference evidence="2" key="1">
    <citation type="journal article" date="2014" name="Genome Biol. Evol.">
        <title>Gene Loss Rather Than Gene Gain Is Associated with a Host Jump from Monocots to Dicots in the Smut Fungus Melanopsichium pennsylvanicum.</title>
        <authorList>
            <person name="Sharma R."/>
            <person name="Mishra B."/>
            <person name="Runge F."/>
            <person name="Thines M."/>
        </authorList>
    </citation>
    <scope>NUCLEOTIDE SEQUENCE</scope>
    <source>
        <strain evidence="2">4</strain>
    </source>
</reference>